<sequence length="96" mass="11177">MLVASMFWTLFVLMHELLEREALELLLLCRAMCHCICCCPSGKGMEGIQLFPLLADAYDSLSMENWMLSLSFCIRKEDVRVSWHLKFHKVFKSYPA</sequence>
<name>A0A2P2P1G3_RHIMU</name>
<organism evidence="2">
    <name type="scientific">Rhizophora mucronata</name>
    <name type="common">Asiatic mangrove</name>
    <dbReference type="NCBI Taxonomy" id="61149"/>
    <lineage>
        <taxon>Eukaryota</taxon>
        <taxon>Viridiplantae</taxon>
        <taxon>Streptophyta</taxon>
        <taxon>Embryophyta</taxon>
        <taxon>Tracheophyta</taxon>
        <taxon>Spermatophyta</taxon>
        <taxon>Magnoliopsida</taxon>
        <taxon>eudicotyledons</taxon>
        <taxon>Gunneridae</taxon>
        <taxon>Pentapetalae</taxon>
        <taxon>rosids</taxon>
        <taxon>fabids</taxon>
        <taxon>Malpighiales</taxon>
        <taxon>Rhizophoraceae</taxon>
        <taxon>Rhizophora</taxon>
    </lineage>
</organism>
<feature type="signal peptide" evidence="1">
    <location>
        <begin position="1"/>
        <end position="22"/>
    </location>
</feature>
<evidence type="ECO:0000256" key="1">
    <source>
        <dbReference type="SAM" id="SignalP"/>
    </source>
</evidence>
<reference evidence="2" key="1">
    <citation type="submission" date="2018-02" db="EMBL/GenBank/DDBJ databases">
        <title>Rhizophora mucronata_Transcriptome.</title>
        <authorList>
            <person name="Meera S.P."/>
            <person name="Sreeshan A."/>
            <person name="Augustine A."/>
        </authorList>
    </citation>
    <scope>NUCLEOTIDE SEQUENCE</scope>
    <source>
        <tissue evidence="2">Leaf</tissue>
    </source>
</reference>
<feature type="chain" id="PRO_5015201388" description="Secreted protein" evidence="1">
    <location>
        <begin position="23"/>
        <end position="96"/>
    </location>
</feature>
<evidence type="ECO:0008006" key="3">
    <source>
        <dbReference type="Google" id="ProtNLM"/>
    </source>
</evidence>
<proteinExistence type="predicted"/>
<dbReference type="EMBL" id="GGEC01068078">
    <property type="protein sequence ID" value="MBX48562.1"/>
    <property type="molecule type" value="Transcribed_RNA"/>
</dbReference>
<evidence type="ECO:0000313" key="2">
    <source>
        <dbReference type="EMBL" id="MBX48562.1"/>
    </source>
</evidence>
<protein>
    <recommendedName>
        <fullName evidence="3">Secreted protein</fullName>
    </recommendedName>
</protein>
<keyword evidence="1" id="KW-0732">Signal</keyword>
<dbReference type="AlphaFoldDB" id="A0A2P2P1G3"/>
<accession>A0A2P2P1G3</accession>